<dbReference type="PANTHER" id="PTHR24033:SF151">
    <property type="entry name" value="NOTCH 2"/>
    <property type="match status" value="1"/>
</dbReference>
<sequence>MPRVTPLLCASCLGLGATHVSVLMARYSYRMACFYLADHIECHSQVASSRDCKLFCLKGKCIITDQGPKCQCDPKFDGVHCDHYRCSGYCKNGGFCQVESDKLSCHCTGNWTGPLCETPMPTCDNFCENNGTCHELSGKPPYCTCNAMFTGDRCDQCKALPCENGGTCRLRVRNGTYAVTPMCSCAPGYNGVSCTLSVCDGYCKHMMSFPRLRDSRDFSPYSFSAEWADKEKTSSSALSEADIEGSTVAGAPVQSKAGDFPSVSASWDGAAGDVMNALITQCDNLCADVECHNGGNCIMTGPPQPKARCSCVPGYHGSSCQFSLCDTCVNGQCSIRSGMPHCECDPGWTGRLCQDRTCHEGDEHCGCPVGYHGKNCDHHVCENYCYKPNFVALVYAQVLGINEL</sequence>
<evidence type="ECO:0000259" key="3">
    <source>
        <dbReference type="PROSITE" id="PS50026"/>
    </source>
</evidence>
<gene>
    <name evidence="4" type="primary">EGF1_0</name>
    <name evidence="4" type="ORF">E2C01_005137</name>
</gene>
<protein>
    <submittedName>
        <fullName evidence="4">Fibropellin-1</fullName>
    </submittedName>
</protein>
<feature type="domain" description="EGF-like" evidence="3">
    <location>
        <begin position="119"/>
        <end position="155"/>
    </location>
</feature>
<evidence type="ECO:0000256" key="2">
    <source>
        <dbReference type="SAM" id="SignalP"/>
    </source>
</evidence>
<comment type="caution">
    <text evidence="1">Lacks conserved residue(s) required for the propagation of feature annotation.</text>
</comment>
<dbReference type="PROSITE" id="PS01186">
    <property type="entry name" value="EGF_2"/>
    <property type="match status" value="3"/>
</dbReference>
<organism evidence="4 5">
    <name type="scientific">Portunus trituberculatus</name>
    <name type="common">Swimming crab</name>
    <name type="synonym">Neptunus trituberculatus</name>
    <dbReference type="NCBI Taxonomy" id="210409"/>
    <lineage>
        <taxon>Eukaryota</taxon>
        <taxon>Metazoa</taxon>
        <taxon>Ecdysozoa</taxon>
        <taxon>Arthropoda</taxon>
        <taxon>Crustacea</taxon>
        <taxon>Multicrustacea</taxon>
        <taxon>Malacostraca</taxon>
        <taxon>Eumalacostraca</taxon>
        <taxon>Eucarida</taxon>
        <taxon>Decapoda</taxon>
        <taxon>Pleocyemata</taxon>
        <taxon>Brachyura</taxon>
        <taxon>Eubrachyura</taxon>
        <taxon>Portunoidea</taxon>
        <taxon>Portunidae</taxon>
        <taxon>Portuninae</taxon>
        <taxon>Portunus</taxon>
    </lineage>
</organism>
<dbReference type="Proteomes" id="UP000324222">
    <property type="component" value="Unassembled WGS sequence"/>
</dbReference>
<feature type="disulfide bond" evidence="1">
    <location>
        <begin position="185"/>
        <end position="194"/>
    </location>
</feature>
<dbReference type="EMBL" id="VSRR010000217">
    <property type="protein sequence ID" value="MPC12441.1"/>
    <property type="molecule type" value="Genomic_DNA"/>
</dbReference>
<feature type="domain" description="EGF-like" evidence="3">
    <location>
        <begin position="156"/>
        <end position="195"/>
    </location>
</feature>
<feature type="disulfide bond" evidence="1">
    <location>
        <begin position="123"/>
        <end position="133"/>
    </location>
</feature>
<dbReference type="PANTHER" id="PTHR24033">
    <property type="entry name" value="EGF-LIKE DOMAIN-CONTAINING PROTEIN"/>
    <property type="match status" value="1"/>
</dbReference>
<dbReference type="SUPFAM" id="SSF57196">
    <property type="entry name" value="EGF/Laminin"/>
    <property type="match status" value="2"/>
</dbReference>
<feature type="signal peptide" evidence="2">
    <location>
        <begin position="1"/>
        <end position="16"/>
    </location>
</feature>
<feature type="disulfide bond" evidence="1">
    <location>
        <begin position="86"/>
        <end position="96"/>
    </location>
</feature>
<feature type="domain" description="EGF-like" evidence="3">
    <location>
        <begin position="82"/>
        <end position="117"/>
    </location>
</feature>
<evidence type="ECO:0000256" key="1">
    <source>
        <dbReference type="PROSITE-ProRule" id="PRU00076"/>
    </source>
</evidence>
<proteinExistence type="predicted"/>
<dbReference type="Pfam" id="PF00008">
    <property type="entry name" value="EGF"/>
    <property type="match status" value="1"/>
</dbReference>
<feature type="disulfide bond" evidence="1">
    <location>
        <begin position="311"/>
        <end position="320"/>
    </location>
</feature>
<dbReference type="InterPro" id="IPR000742">
    <property type="entry name" value="EGF"/>
</dbReference>
<dbReference type="AlphaFoldDB" id="A0A5B7CU62"/>
<evidence type="ECO:0000313" key="5">
    <source>
        <dbReference type="Proteomes" id="UP000324222"/>
    </source>
</evidence>
<reference evidence="4 5" key="1">
    <citation type="submission" date="2019-05" db="EMBL/GenBank/DDBJ databases">
        <title>Another draft genome of Portunus trituberculatus and its Hox gene families provides insights of decapod evolution.</title>
        <authorList>
            <person name="Jeong J.-H."/>
            <person name="Song I."/>
            <person name="Kim S."/>
            <person name="Choi T."/>
            <person name="Kim D."/>
            <person name="Ryu S."/>
            <person name="Kim W."/>
        </authorList>
    </citation>
    <scope>NUCLEOTIDE SEQUENCE [LARGE SCALE GENOMIC DNA]</scope>
    <source>
        <tissue evidence="4">Muscle</tissue>
    </source>
</reference>
<keyword evidence="5" id="KW-1185">Reference proteome</keyword>
<feature type="disulfide bond" evidence="1">
    <location>
        <begin position="107"/>
        <end position="116"/>
    </location>
</feature>
<name>A0A5B7CU62_PORTR</name>
<dbReference type="Gene3D" id="2.10.25.10">
    <property type="entry name" value="Laminin"/>
    <property type="match status" value="6"/>
</dbReference>
<dbReference type="SMART" id="SM00181">
    <property type="entry name" value="EGF"/>
    <property type="match status" value="6"/>
</dbReference>
<accession>A0A5B7CU62</accession>
<evidence type="ECO:0000313" key="4">
    <source>
        <dbReference type="EMBL" id="MPC12441.1"/>
    </source>
</evidence>
<feature type="domain" description="EGF-like" evidence="3">
    <location>
        <begin position="283"/>
        <end position="321"/>
    </location>
</feature>
<keyword evidence="2" id="KW-0732">Signal</keyword>
<dbReference type="OrthoDB" id="21182at2759"/>
<feature type="disulfide bond" evidence="1">
    <location>
        <begin position="145"/>
        <end position="154"/>
    </location>
</feature>
<comment type="caution">
    <text evidence="4">The sequence shown here is derived from an EMBL/GenBank/DDBJ whole genome shotgun (WGS) entry which is preliminary data.</text>
</comment>
<keyword evidence="1" id="KW-0245">EGF-like domain</keyword>
<keyword evidence="1" id="KW-1015">Disulfide bond</keyword>
<feature type="chain" id="PRO_5022890452" evidence="2">
    <location>
        <begin position="17"/>
        <end position="404"/>
    </location>
</feature>
<dbReference type="PROSITE" id="PS50026">
    <property type="entry name" value="EGF_3"/>
    <property type="match status" value="4"/>
</dbReference>
<dbReference type="PROSITE" id="PS00022">
    <property type="entry name" value="EGF_1"/>
    <property type="match status" value="5"/>
</dbReference>
<dbReference type="InterPro" id="IPR051830">
    <property type="entry name" value="NOTCH_homolog"/>
</dbReference>